<dbReference type="GO" id="GO:0046873">
    <property type="term" value="F:metal ion transmembrane transporter activity"/>
    <property type="evidence" value="ECO:0007669"/>
    <property type="project" value="InterPro"/>
</dbReference>
<proteinExistence type="inferred from homology"/>
<feature type="transmembrane region" description="Helical" evidence="6">
    <location>
        <begin position="133"/>
        <end position="156"/>
    </location>
</feature>
<accession>A0A1I4W279</accession>
<dbReference type="STRING" id="260086.SAMN05216207_1007138"/>
<evidence type="ECO:0000256" key="6">
    <source>
        <dbReference type="SAM" id="Phobius"/>
    </source>
</evidence>
<dbReference type="GO" id="GO:0016020">
    <property type="term" value="C:membrane"/>
    <property type="evidence" value="ECO:0007669"/>
    <property type="project" value="UniProtKB-SubCell"/>
</dbReference>
<protein>
    <submittedName>
        <fullName evidence="7">Putative Ca2+/H+ antiporter, TMEM165/GDT1 family</fullName>
    </submittedName>
</protein>
<dbReference type="Pfam" id="PF01169">
    <property type="entry name" value="GDT1"/>
    <property type="match status" value="2"/>
</dbReference>
<feature type="transmembrane region" description="Helical" evidence="6">
    <location>
        <begin position="69"/>
        <end position="87"/>
    </location>
</feature>
<evidence type="ECO:0000313" key="7">
    <source>
        <dbReference type="EMBL" id="SFN07668.1"/>
    </source>
</evidence>
<comment type="similarity">
    <text evidence="2">Belongs to the GDT1 family.</text>
</comment>
<feature type="transmembrane region" description="Helical" evidence="6">
    <location>
        <begin position="354"/>
        <end position="381"/>
    </location>
</feature>
<dbReference type="InterPro" id="IPR001727">
    <property type="entry name" value="GDT1-like"/>
</dbReference>
<dbReference type="EMBL" id="FOUY01000007">
    <property type="protein sequence ID" value="SFN07668.1"/>
    <property type="molecule type" value="Genomic_DNA"/>
</dbReference>
<keyword evidence="5 6" id="KW-0472">Membrane</keyword>
<dbReference type="OrthoDB" id="5188730at2"/>
<dbReference type="PANTHER" id="PTHR12608:SF1">
    <property type="entry name" value="TRANSMEMBRANE PROTEIN 165"/>
    <property type="match status" value="1"/>
</dbReference>
<keyword evidence="8" id="KW-1185">Reference proteome</keyword>
<evidence type="ECO:0000256" key="2">
    <source>
        <dbReference type="ARBA" id="ARBA00009190"/>
    </source>
</evidence>
<reference evidence="7 8" key="1">
    <citation type="submission" date="2016-10" db="EMBL/GenBank/DDBJ databases">
        <authorList>
            <person name="de Groot N.N."/>
        </authorList>
    </citation>
    <scope>NUCLEOTIDE SEQUENCE [LARGE SCALE GENOMIC DNA]</scope>
    <source>
        <strain evidence="7 8">CGMCC 4.1877</strain>
    </source>
</reference>
<gene>
    <name evidence="7" type="ORF">SAMN05216207_1007138</name>
</gene>
<comment type="subcellular location">
    <subcellularLocation>
        <location evidence="1">Membrane</location>
        <topology evidence="1">Multi-pass membrane protein</topology>
    </subcellularLocation>
</comment>
<feature type="transmembrane region" description="Helical" evidence="6">
    <location>
        <begin position="41"/>
        <end position="62"/>
    </location>
</feature>
<feature type="transmembrane region" description="Helical" evidence="6">
    <location>
        <begin position="250"/>
        <end position="274"/>
    </location>
</feature>
<evidence type="ECO:0000256" key="5">
    <source>
        <dbReference type="ARBA" id="ARBA00023136"/>
    </source>
</evidence>
<dbReference type="PANTHER" id="PTHR12608">
    <property type="entry name" value="TRANSMEMBRANE PROTEIN HTP-1 RELATED"/>
    <property type="match status" value="1"/>
</dbReference>
<feature type="transmembrane region" description="Helical" evidence="6">
    <location>
        <begin position="286"/>
        <end position="308"/>
    </location>
</feature>
<evidence type="ECO:0000256" key="4">
    <source>
        <dbReference type="ARBA" id="ARBA00022989"/>
    </source>
</evidence>
<evidence type="ECO:0000256" key="1">
    <source>
        <dbReference type="ARBA" id="ARBA00004141"/>
    </source>
</evidence>
<dbReference type="Proteomes" id="UP000199614">
    <property type="component" value="Unassembled WGS sequence"/>
</dbReference>
<sequence>MDGFLIALAVSFGAVFVAELGDKSQLMALTFATRFRVLPVLTGITVAAAVTHLVSVAVGYGLGASLPTGWITLVAAVAFIGFGLWSLRGEQEDDDEPPRSGGGSAVVTVTVTFFLAELGDKTMLATIALGAQYNWVGVWLGSTAGMVAAGGLAIVVGRTLGKRLPDRVIGIGGALLFLAFGVWMLVEAVSELTGIGDWGAALDAIDHTVYGWAALVLGVLATGLGLWARNRAHRARGERRLDVARAPGSAAWWARVTFAVAAVLGFGAPLLVALDVLEPISVLARPGVAVVGAGLLLLGFAVLAIAMLQLGTVWKRSAAEAGAAAGGDPEPARRPVLATGGLYRRVRNPGLTGLIVGCGGMLCMAPTVLGVLAGVLILVAVQIQARGVYEPGLRSALGPEYDAYRSRTGRFLPRVRGHRRGAGEEDRTRVG</sequence>
<feature type="transmembrane region" description="Helical" evidence="6">
    <location>
        <begin position="209"/>
        <end position="229"/>
    </location>
</feature>
<feature type="transmembrane region" description="Helical" evidence="6">
    <location>
        <begin position="168"/>
        <end position="189"/>
    </location>
</feature>
<keyword evidence="4 6" id="KW-1133">Transmembrane helix</keyword>
<dbReference type="AlphaFoldDB" id="A0A1I4W279"/>
<keyword evidence="3 6" id="KW-0812">Transmembrane</keyword>
<name>A0A1I4W279_PSUAM</name>
<evidence type="ECO:0000313" key="8">
    <source>
        <dbReference type="Proteomes" id="UP000199614"/>
    </source>
</evidence>
<evidence type="ECO:0000256" key="3">
    <source>
        <dbReference type="ARBA" id="ARBA00022692"/>
    </source>
</evidence>
<organism evidence="7 8">
    <name type="scientific">Pseudonocardia ammonioxydans</name>
    <dbReference type="NCBI Taxonomy" id="260086"/>
    <lineage>
        <taxon>Bacteria</taxon>
        <taxon>Bacillati</taxon>
        <taxon>Actinomycetota</taxon>
        <taxon>Actinomycetes</taxon>
        <taxon>Pseudonocardiales</taxon>
        <taxon>Pseudonocardiaceae</taxon>
        <taxon>Pseudonocardia</taxon>
    </lineage>
</organism>
<dbReference type="Gene3D" id="1.20.120.1630">
    <property type="match status" value="1"/>
</dbReference>